<dbReference type="SUPFAM" id="SSF52540">
    <property type="entry name" value="P-loop containing nucleoside triphosphate hydrolases"/>
    <property type="match status" value="1"/>
</dbReference>
<feature type="non-terminal residue" evidence="2">
    <location>
        <position position="1"/>
    </location>
</feature>
<sequence>IVGRGTETEDVIENRLTVAKEEIEMMDAYDYVVENDQVELACDRIKAIVVGEHCRRERVAKYYKEMTEGL</sequence>
<dbReference type="AlphaFoldDB" id="A0A9X9F1P9"/>
<dbReference type="InterPro" id="IPR027417">
    <property type="entry name" value="P-loop_NTPase"/>
</dbReference>
<accession>A0A9X9F1P9</accession>
<name>A0A9X9F1P9_BACCE</name>
<keyword evidence="2" id="KW-0418">Kinase</keyword>
<reference evidence="2 3" key="1">
    <citation type="journal article" date="2019" name="Environ. Microbiol.">
        <title>An active ?-lactamase is a part of an orchestrated cell wall stress resistance network of Bacillus subtilis and related rhizosphere species.</title>
        <authorList>
            <person name="Bucher T."/>
            <person name="Keren-Paz A."/>
            <person name="Hausser J."/>
            <person name="Olender T."/>
            <person name="Cytryn E."/>
            <person name="Kolodkin-Gal I."/>
        </authorList>
    </citation>
    <scope>NUCLEOTIDE SEQUENCE [LARGE SCALE GENOMIC DNA]</scope>
    <source>
        <strain evidence="2 3">I32</strain>
    </source>
</reference>
<evidence type="ECO:0000313" key="3">
    <source>
        <dbReference type="Proteomes" id="UP000308444"/>
    </source>
</evidence>
<dbReference type="EMBL" id="SZOH01004618">
    <property type="protein sequence ID" value="TKI84099.1"/>
    <property type="molecule type" value="Genomic_DNA"/>
</dbReference>
<dbReference type="Proteomes" id="UP000308444">
    <property type="component" value="Unassembled WGS sequence"/>
</dbReference>
<keyword evidence="2" id="KW-0808">Transferase</keyword>
<protein>
    <submittedName>
        <fullName evidence="2">Guanylate kinase</fullName>
    </submittedName>
</protein>
<feature type="domain" description="Guanylate kinase/L-type calcium channel beta subunit" evidence="1">
    <location>
        <begin position="3"/>
        <end position="49"/>
    </location>
</feature>
<dbReference type="GO" id="GO:0016301">
    <property type="term" value="F:kinase activity"/>
    <property type="evidence" value="ECO:0007669"/>
    <property type="project" value="UniProtKB-KW"/>
</dbReference>
<evidence type="ECO:0000259" key="1">
    <source>
        <dbReference type="Pfam" id="PF00625"/>
    </source>
</evidence>
<evidence type="ECO:0000313" key="2">
    <source>
        <dbReference type="EMBL" id="TKI84099.1"/>
    </source>
</evidence>
<dbReference type="InterPro" id="IPR008145">
    <property type="entry name" value="GK/Ca_channel_bsu"/>
</dbReference>
<dbReference type="Gene3D" id="3.40.50.300">
    <property type="entry name" value="P-loop containing nucleotide triphosphate hydrolases"/>
    <property type="match status" value="1"/>
</dbReference>
<dbReference type="Pfam" id="PF00625">
    <property type="entry name" value="Guanylate_kin"/>
    <property type="match status" value="1"/>
</dbReference>
<gene>
    <name evidence="2" type="ORF">FC695_40725</name>
</gene>
<proteinExistence type="predicted"/>
<organism evidence="2 3">
    <name type="scientific">Bacillus cereus</name>
    <dbReference type="NCBI Taxonomy" id="1396"/>
    <lineage>
        <taxon>Bacteria</taxon>
        <taxon>Bacillati</taxon>
        <taxon>Bacillota</taxon>
        <taxon>Bacilli</taxon>
        <taxon>Bacillales</taxon>
        <taxon>Bacillaceae</taxon>
        <taxon>Bacillus</taxon>
        <taxon>Bacillus cereus group</taxon>
    </lineage>
</organism>
<comment type="caution">
    <text evidence="2">The sequence shown here is derived from an EMBL/GenBank/DDBJ whole genome shotgun (WGS) entry which is preliminary data.</text>
</comment>